<evidence type="ECO:0000313" key="1">
    <source>
        <dbReference type="EMBL" id="MPN50036.1"/>
    </source>
</evidence>
<dbReference type="AlphaFoldDB" id="A0A645IGE3"/>
<comment type="caution">
    <text evidence="1">The sequence shown here is derived from an EMBL/GenBank/DDBJ whole genome shotgun (WGS) entry which is preliminary data.</text>
</comment>
<protein>
    <submittedName>
        <fullName evidence="1">Uncharacterized protein</fullName>
    </submittedName>
</protein>
<proteinExistence type="predicted"/>
<name>A0A645IGE3_9ZZZZ</name>
<accession>A0A645IGE3</accession>
<reference evidence="1" key="1">
    <citation type="submission" date="2019-08" db="EMBL/GenBank/DDBJ databases">
        <authorList>
            <person name="Kucharzyk K."/>
            <person name="Murdoch R.W."/>
            <person name="Higgins S."/>
            <person name="Loffler F."/>
        </authorList>
    </citation>
    <scope>NUCLEOTIDE SEQUENCE</scope>
</reference>
<gene>
    <name evidence="1" type="ORF">SDC9_197661</name>
</gene>
<sequence length="85" mass="9240">MEGNGGQGLAFPFNFHAFFGFDGLMQPIGVTAAKHQAAGKLINNDNFAFTHHIIAVPLHDSFGSQCLIKMMRHFNVGIIIKIGNV</sequence>
<organism evidence="1">
    <name type="scientific">bioreactor metagenome</name>
    <dbReference type="NCBI Taxonomy" id="1076179"/>
    <lineage>
        <taxon>unclassified sequences</taxon>
        <taxon>metagenomes</taxon>
        <taxon>ecological metagenomes</taxon>
    </lineage>
</organism>
<dbReference type="EMBL" id="VSSQ01113842">
    <property type="protein sequence ID" value="MPN50036.1"/>
    <property type="molecule type" value="Genomic_DNA"/>
</dbReference>